<feature type="non-terminal residue" evidence="2">
    <location>
        <position position="234"/>
    </location>
</feature>
<sequence length="234" mass="26451">MENNNRTLKELAILDSYELKSELIHLLSKFHCLAGENPYKHLKEFHVVCSMMRPRSGKGLTVSVADHVQHVGRHETYVPRKILFGIQDCDHLEGDMWNQATLWGDTTRVLGEVQQVVCHVSSSSNQRTFLQCDKWGSVDGQNPSGNKTFDLKHGEQYAEVRDQGRSQHLKGGKRSWGNRQSKTGESTDGANIPCEATRCRSTSTKHTTSMWNLHLNGAPYRHVPHLVGERVGKH</sequence>
<proteinExistence type="predicted"/>
<dbReference type="EMBL" id="QJKJ01002360">
    <property type="protein sequence ID" value="RDY03213.1"/>
    <property type="molecule type" value="Genomic_DNA"/>
</dbReference>
<protein>
    <submittedName>
        <fullName evidence="2">Uncharacterized protein</fullName>
    </submittedName>
</protein>
<reference evidence="2" key="1">
    <citation type="submission" date="2018-05" db="EMBL/GenBank/DDBJ databases">
        <title>Draft genome of Mucuna pruriens seed.</title>
        <authorList>
            <person name="Nnadi N.E."/>
            <person name="Vos R."/>
            <person name="Hasami M.H."/>
            <person name="Devisetty U.K."/>
            <person name="Aguiy J.C."/>
        </authorList>
    </citation>
    <scope>NUCLEOTIDE SEQUENCE [LARGE SCALE GENOMIC DNA]</scope>
    <source>
        <strain evidence="2">JCA_2017</strain>
    </source>
</reference>
<feature type="compositionally biased region" description="Polar residues" evidence="1">
    <location>
        <begin position="177"/>
        <end position="189"/>
    </location>
</feature>
<dbReference type="AlphaFoldDB" id="A0A371HK87"/>
<gene>
    <name evidence="2" type="ORF">CR513_13238</name>
</gene>
<name>A0A371HK87_MUCPR</name>
<keyword evidence="3" id="KW-1185">Reference proteome</keyword>
<evidence type="ECO:0000313" key="2">
    <source>
        <dbReference type="EMBL" id="RDY03213.1"/>
    </source>
</evidence>
<evidence type="ECO:0000313" key="3">
    <source>
        <dbReference type="Proteomes" id="UP000257109"/>
    </source>
</evidence>
<feature type="region of interest" description="Disordered" evidence="1">
    <location>
        <begin position="162"/>
        <end position="190"/>
    </location>
</feature>
<comment type="caution">
    <text evidence="2">The sequence shown here is derived from an EMBL/GenBank/DDBJ whole genome shotgun (WGS) entry which is preliminary data.</text>
</comment>
<dbReference type="Proteomes" id="UP000257109">
    <property type="component" value="Unassembled WGS sequence"/>
</dbReference>
<organism evidence="2 3">
    <name type="scientific">Mucuna pruriens</name>
    <name type="common">Velvet bean</name>
    <name type="synonym">Dolichos pruriens</name>
    <dbReference type="NCBI Taxonomy" id="157652"/>
    <lineage>
        <taxon>Eukaryota</taxon>
        <taxon>Viridiplantae</taxon>
        <taxon>Streptophyta</taxon>
        <taxon>Embryophyta</taxon>
        <taxon>Tracheophyta</taxon>
        <taxon>Spermatophyta</taxon>
        <taxon>Magnoliopsida</taxon>
        <taxon>eudicotyledons</taxon>
        <taxon>Gunneridae</taxon>
        <taxon>Pentapetalae</taxon>
        <taxon>rosids</taxon>
        <taxon>fabids</taxon>
        <taxon>Fabales</taxon>
        <taxon>Fabaceae</taxon>
        <taxon>Papilionoideae</taxon>
        <taxon>50 kb inversion clade</taxon>
        <taxon>NPAAA clade</taxon>
        <taxon>indigoferoid/millettioid clade</taxon>
        <taxon>Phaseoleae</taxon>
        <taxon>Mucuna</taxon>
    </lineage>
</organism>
<evidence type="ECO:0000256" key="1">
    <source>
        <dbReference type="SAM" id="MobiDB-lite"/>
    </source>
</evidence>
<accession>A0A371HK87</accession>